<evidence type="ECO:0000313" key="2">
    <source>
        <dbReference type="EMBL" id="MER6982826.1"/>
    </source>
</evidence>
<evidence type="ECO:0000313" key="3">
    <source>
        <dbReference type="Proteomes" id="UP001458415"/>
    </source>
</evidence>
<organism evidence="2 3">
    <name type="scientific">Streptomyces carpinensis</name>
    <dbReference type="NCBI Taxonomy" id="66369"/>
    <lineage>
        <taxon>Bacteria</taxon>
        <taxon>Bacillati</taxon>
        <taxon>Actinomycetota</taxon>
        <taxon>Actinomycetes</taxon>
        <taxon>Kitasatosporales</taxon>
        <taxon>Streptomycetaceae</taxon>
        <taxon>Streptomyces</taxon>
    </lineage>
</organism>
<keyword evidence="3" id="KW-1185">Reference proteome</keyword>
<comment type="caution">
    <text evidence="2">The sequence shown here is derived from an EMBL/GenBank/DDBJ whole genome shotgun (WGS) entry which is preliminary data.</text>
</comment>
<protein>
    <submittedName>
        <fullName evidence="2">Uncharacterized protein</fullName>
    </submittedName>
</protein>
<dbReference type="RefSeq" id="WP_086728617.1">
    <property type="nucleotide sequence ID" value="NZ_MUBM01000249.1"/>
</dbReference>
<reference evidence="2 3" key="1">
    <citation type="submission" date="2024-06" db="EMBL/GenBank/DDBJ databases">
        <title>The Natural Products Discovery Center: Release of the First 8490 Sequenced Strains for Exploring Actinobacteria Biosynthetic Diversity.</title>
        <authorList>
            <person name="Kalkreuter E."/>
            <person name="Kautsar S.A."/>
            <person name="Yang D."/>
            <person name="Bader C.D."/>
            <person name="Teijaro C.N."/>
            <person name="Fluegel L."/>
            <person name="Davis C.M."/>
            <person name="Simpson J.R."/>
            <person name="Lauterbach L."/>
            <person name="Steele A.D."/>
            <person name="Gui C."/>
            <person name="Meng S."/>
            <person name="Li G."/>
            <person name="Viehrig K."/>
            <person name="Ye F."/>
            <person name="Su P."/>
            <person name="Kiefer A.F."/>
            <person name="Nichols A."/>
            <person name="Cepeda A.J."/>
            <person name="Yan W."/>
            <person name="Fan B."/>
            <person name="Jiang Y."/>
            <person name="Adhikari A."/>
            <person name="Zheng C.-J."/>
            <person name="Schuster L."/>
            <person name="Cowan T.M."/>
            <person name="Smanski M.J."/>
            <person name="Chevrette M.G."/>
            <person name="De Carvalho L.P.S."/>
            <person name="Shen B."/>
        </authorList>
    </citation>
    <scope>NUCLEOTIDE SEQUENCE [LARGE SCALE GENOMIC DNA]</scope>
    <source>
        <strain evidence="2 3">NPDC000634</strain>
    </source>
</reference>
<dbReference type="Proteomes" id="UP001458415">
    <property type="component" value="Unassembled WGS sequence"/>
</dbReference>
<accession>A0ABV1WF54</accession>
<dbReference type="EMBL" id="JBEPCU010001156">
    <property type="protein sequence ID" value="MER6982826.1"/>
    <property type="molecule type" value="Genomic_DNA"/>
</dbReference>
<sequence>MTGESRAACKAVTELHREDLALTRQQILAHVIAAIGTAIRVEPDNQVVRPAQTDGPPPVAEARRCRNRSCRSVVDR</sequence>
<proteinExistence type="predicted"/>
<feature type="region of interest" description="Disordered" evidence="1">
    <location>
        <begin position="48"/>
        <end position="76"/>
    </location>
</feature>
<gene>
    <name evidence="2" type="ORF">ABT317_39170</name>
</gene>
<name>A0ABV1WF54_9ACTN</name>
<evidence type="ECO:0000256" key="1">
    <source>
        <dbReference type="SAM" id="MobiDB-lite"/>
    </source>
</evidence>